<evidence type="ECO:0000256" key="8">
    <source>
        <dbReference type="RuleBase" id="RU364072"/>
    </source>
</evidence>
<dbReference type="PROSITE" id="PS00188">
    <property type="entry name" value="BIOTIN"/>
    <property type="match status" value="1"/>
</dbReference>
<gene>
    <name evidence="11" type="ORF">SAMN02745249_00651</name>
</gene>
<keyword evidence="3 8" id="KW-0444">Lipid biosynthesis</keyword>
<dbReference type="FunFam" id="2.40.50.100:FF:000003">
    <property type="entry name" value="Acetyl-CoA carboxylase biotin carboxyl carrier protein"/>
    <property type="match status" value="1"/>
</dbReference>
<evidence type="ECO:0000256" key="2">
    <source>
        <dbReference type="ARBA" id="ARBA00017562"/>
    </source>
</evidence>
<dbReference type="PANTHER" id="PTHR45266">
    <property type="entry name" value="OXALOACETATE DECARBOXYLASE ALPHA CHAIN"/>
    <property type="match status" value="1"/>
</dbReference>
<keyword evidence="5 8" id="KW-0443">Lipid metabolism</keyword>
<dbReference type="SUPFAM" id="SSF51230">
    <property type="entry name" value="Single hybrid motif"/>
    <property type="match status" value="1"/>
</dbReference>
<dbReference type="Proteomes" id="UP000184128">
    <property type="component" value="Unassembled WGS sequence"/>
</dbReference>
<evidence type="ECO:0000313" key="11">
    <source>
        <dbReference type="EMBL" id="SHE55247.1"/>
    </source>
</evidence>
<dbReference type="Pfam" id="PF00364">
    <property type="entry name" value="Biotin_lipoyl"/>
    <property type="match status" value="1"/>
</dbReference>
<evidence type="ECO:0000256" key="4">
    <source>
        <dbReference type="ARBA" id="ARBA00022832"/>
    </source>
</evidence>
<accession>A0A1M4UF52</accession>
<name>A0A1M4UF52_9LACT</name>
<evidence type="ECO:0000256" key="1">
    <source>
        <dbReference type="ARBA" id="ARBA00005194"/>
    </source>
</evidence>
<dbReference type="GO" id="GO:0003989">
    <property type="term" value="F:acetyl-CoA carboxylase activity"/>
    <property type="evidence" value="ECO:0007669"/>
    <property type="project" value="InterPro"/>
</dbReference>
<evidence type="ECO:0000313" key="12">
    <source>
        <dbReference type="Proteomes" id="UP000184128"/>
    </source>
</evidence>
<evidence type="ECO:0000256" key="3">
    <source>
        <dbReference type="ARBA" id="ARBA00022516"/>
    </source>
</evidence>
<dbReference type="PANTHER" id="PTHR45266:SF3">
    <property type="entry name" value="OXALOACETATE DECARBOXYLASE ALPHA CHAIN"/>
    <property type="match status" value="1"/>
</dbReference>
<evidence type="ECO:0000259" key="10">
    <source>
        <dbReference type="PROSITE" id="PS50968"/>
    </source>
</evidence>
<dbReference type="STRING" id="1121025.SAMN02745249_00651"/>
<feature type="region of interest" description="Disordered" evidence="9">
    <location>
        <begin position="41"/>
        <end position="85"/>
    </location>
</feature>
<proteinExistence type="predicted"/>
<dbReference type="InterPro" id="IPR011053">
    <property type="entry name" value="Single_hybrid_motif"/>
</dbReference>
<dbReference type="InterPro" id="IPR050709">
    <property type="entry name" value="Biotin_Carboxyl_Carrier/Decarb"/>
</dbReference>
<dbReference type="CDD" id="cd06850">
    <property type="entry name" value="biotinyl_domain"/>
    <property type="match status" value="1"/>
</dbReference>
<dbReference type="Gene3D" id="2.40.50.100">
    <property type="match status" value="1"/>
</dbReference>
<evidence type="ECO:0000256" key="9">
    <source>
        <dbReference type="SAM" id="MobiDB-lite"/>
    </source>
</evidence>
<dbReference type="NCBIfam" id="TIGR00531">
    <property type="entry name" value="BCCP"/>
    <property type="match status" value="1"/>
</dbReference>
<keyword evidence="4 8" id="KW-0276">Fatty acid metabolism</keyword>
<comment type="pathway">
    <text evidence="1 8">Lipid metabolism; fatty acid biosynthesis.</text>
</comment>
<reference evidence="11 12" key="1">
    <citation type="submission" date="2016-11" db="EMBL/GenBank/DDBJ databases">
        <authorList>
            <person name="Jaros S."/>
            <person name="Januszkiewicz K."/>
            <person name="Wedrychowicz H."/>
        </authorList>
    </citation>
    <scope>NUCLEOTIDE SEQUENCE [LARGE SCALE GENOMIC DNA]</scope>
    <source>
        <strain evidence="11 12">DSM 15692</strain>
    </source>
</reference>
<comment type="function">
    <text evidence="8">This protein is a component of the acetyl coenzyme A carboxylase complex; first, biotin carboxylase catalyzes the carboxylation of the carrier protein and then the transcarboxylase transfers the carboxyl group to form malonyl-CoA.</text>
</comment>
<dbReference type="PROSITE" id="PS50968">
    <property type="entry name" value="BIOTINYL_LIPOYL"/>
    <property type="match status" value="1"/>
</dbReference>
<dbReference type="PRINTS" id="PR01071">
    <property type="entry name" value="ACOABIOTINCC"/>
</dbReference>
<evidence type="ECO:0000256" key="6">
    <source>
        <dbReference type="ARBA" id="ARBA00023160"/>
    </source>
</evidence>
<keyword evidence="6 8" id="KW-0275">Fatty acid biosynthesis</keyword>
<dbReference type="RefSeq" id="WP_084136788.1">
    <property type="nucleotide sequence ID" value="NZ_FQUF01000008.1"/>
</dbReference>
<dbReference type="InterPro" id="IPR000089">
    <property type="entry name" value="Biotin_lipoyl"/>
</dbReference>
<dbReference type="InterPro" id="IPR001882">
    <property type="entry name" value="Biotin_BS"/>
</dbReference>
<evidence type="ECO:0000256" key="7">
    <source>
        <dbReference type="ARBA" id="ARBA00023267"/>
    </source>
</evidence>
<organism evidence="11 12">
    <name type="scientific">Atopostipes suicloacalis DSM 15692</name>
    <dbReference type="NCBI Taxonomy" id="1121025"/>
    <lineage>
        <taxon>Bacteria</taxon>
        <taxon>Bacillati</taxon>
        <taxon>Bacillota</taxon>
        <taxon>Bacilli</taxon>
        <taxon>Lactobacillales</taxon>
        <taxon>Carnobacteriaceae</taxon>
        <taxon>Atopostipes</taxon>
    </lineage>
</organism>
<dbReference type="GO" id="GO:0009317">
    <property type="term" value="C:acetyl-CoA carboxylase complex"/>
    <property type="evidence" value="ECO:0007669"/>
    <property type="project" value="InterPro"/>
</dbReference>
<dbReference type="InterPro" id="IPR001249">
    <property type="entry name" value="AcCoA_biotinCC"/>
</dbReference>
<protein>
    <recommendedName>
        <fullName evidence="2 8">Biotin carboxyl carrier protein of acetyl-CoA carboxylase</fullName>
    </recommendedName>
</protein>
<dbReference type="GO" id="GO:0006633">
    <property type="term" value="P:fatty acid biosynthetic process"/>
    <property type="evidence" value="ECO:0007669"/>
    <property type="project" value="UniProtKB-UniPathway"/>
</dbReference>
<dbReference type="UniPathway" id="UPA00094"/>
<keyword evidence="7 8" id="KW-0092">Biotin</keyword>
<dbReference type="AlphaFoldDB" id="A0A1M4UF52"/>
<feature type="domain" description="Lipoyl-binding" evidence="10">
    <location>
        <begin position="85"/>
        <end position="161"/>
    </location>
</feature>
<sequence length="161" mass="17665">MMKYEELTELINHLDQSSLAFMDYQTDDEHIILSKEVPQMAAPKNEGPTPEATSTDPAPVQTPVVQEAAGAADNETTPSVTEEAGEVVESPMVGVLYLKPHPDEEPYIKVGDHVKQGDVICIVEAMKLMNEIQAPHSGVVTEILVENEAVVEYKQPLVRID</sequence>
<keyword evidence="12" id="KW-1185">Reference proteome</keyword>
<dbReference type="EMBL" id="FQUF01000008">
    <property type="protein sequence ID" value="SHE55247.1"/>
    <property type="molecule type" value="Genomic_DNA"/>
</dbReference>
<evidence type="ECO:0000256" key="5">
    <source>
        <dbReference type="ARBA" id="ARBA00023098"/>
    </source>
</evidence>